<sequence>MNAVKHLYIIIACIVCLVSCGADQHPQEANDLADNNIANPKGNTMKITVSTTIFTATLLENATVNDFKRLLPLTVSMSELNGNEKYADLPVKLSTNAVNPGTIETGDLMLFGPNALVVFYKTFPASYTYTKLGKINNTEGLAAALGTGNVSVTFELQ</sequence>
<protein>
    <recommendedName>
        <fullName evidence="2">Cyclophilin-like domain-containing protein</fullName>
    </recommendedName>
</protein>
<gene>
    <name evidence="3" type="ORF">FMM05_11450</name>
</gene>
<dbReference type="Proteomes" id="UP000320643">
    <property type="component" value="Unassembled WGS sequence"/>
</dbReference>
<dbReference type="Gene3D" id="2.40.100.20">
    <property type="match status" value="1"/>
</dbReference>
<accession>A0A552V1W4</accession>
<organism evidence="3 4">
    <name type="scientific">Flavobacterium zepuense</name>
    <dbReference type="NCBI Taxonomy" id="2593302"/>
    <lineage>
        <taxon>Bacteria</taxon>
        <taxon>Pseudomonadati</taxon>
        <taxon>Bacteroidota</taxon>
        <taxon>Flavobacteriia</taxon>
        <taxon>Flavobacteriales</taxon>
        <taxon>Flavobacteriaceae</taxon>
        <taxon>Flavobacterium</taxon>
    </lineage>
</organism>
<proteinExistence type="predicted"/>
<feature type="domain" description="Cyclophilin-like" evidence="2">
    <location>
        <begin position="47"/>
        <end position="155"/>
    </location>
</feature>
<keyword evidence="4" id="KW-1185">Reference proteome</keyword>
<keyword evidence="1" id="KW-0732">Signal</keyword>
<evidence type="ECO:0000313" key="3">
    <source>
        <dbReference type="EMBL" id="TRW24438.1"/>
    </source>
</evidence>
<evidence type="ECO:0000259" key="2">
    <source>
        <dbReference type="Pfam" id="PF18050"/>
    </source>
</evidence>
<feature type="chain" id="PRO_5021907255" description="Cyclophilin-like domain-containing protein" evidence="1">
    <location>
        <begin position="25"/>
        <end position="157"/>
    </location>
</feature>
<dbReference type="RefSeq" id="WP_143373519.1">
    <property type="nucleotide sequence ID" value="NZ_VJVZ01000006.1"/>
</dbReference>
<evidence type="ECO:0000313" key="4">
    <source>
        <dbReference type="Proteomes" id="UP000320643"/>
    </source>
</evidence>
<reference evidence="3 4" key="1">
    <citation type="submission" date="2019-07" db="EMBL/GenBank/DDBJ databases">
        <title>Flavobacterium sp. nov., isolated from glacier ice.</title>
        <authorList>
            <person name="Liu Q."/>
            <person name="Xin Y.-H."/>
        </authorList>
    </citation>
    <scope>NUCLEOTIDE SEQUENCE [LARGE SCALE GENOMIC DNA]</scope>
    <source>
        <strain evidence="3 4">ZT4R6</strain>
    </source>
</reference>
<dbReference type="SUPFAM" id="SSF50891">
    <property type="entry name" value="Cyclophilin-like"/>
    <property type="match status" value="1"/>
</dbReference>
<feature type="signal peptide" evidence="1">
    <location>
        <begin position="1"/>
        <end position="24"/>
    </location>
</feature>
<dbReference type="InterPro" id="IPR029000">
    <property type="entry name" value="Cyclophilin-like_dom_sf"/>
</dbReference>
<dbReference type="InterPro" id="IPR041183">
    <property type="entry name" value="Cyclophilin-like"/>
</dbReference>
<comment type="caution">
    <text evidence="3">The sequence shown here is derived from an EMBL/GenBank/DDBJ whole genome shotgun (WGS) entry which is preliminary data.</text>
</comment>
<evidence type="ECO:0000256" key="1">
    <source>
        <dbReference type="SAM" id="SignalP"/>
    </source>
</evidence>
<dbReference type="Pfam" id="PF18050">
    <property type="entry name" value="Cyclophil_like2"/>
    <property type="match status" value="1"/>
</dbReference>
<dbReference type="AlphaFoldDB" id="A0A552V1W4"/>
<dbReference type="OrthoDB" id="9801466at2"/>
<dbReference type="EMBL" id="VJVZ01000006">
    <property type="protein sequence ID" value="TRW24438.1"/>
    <property type="molecule type" value="Genomic_DNA"/>
</dbReference>
<name>A0A552V1W4_9FLAO</name>